<reference evidence="2" key="1">
    <citation type="submission" date="2018-05" db="EMBL/GenBank/DDBJ databases">
        <authorList>
            <person name="Lanie J.A."/>
            <person name="Ng W.-L."/>
            <person name="Kazmierczak K.M."/>
            <person name="Andrzejewski T.M."/>
            <person name="Davidsen T.M."/>
            <person name="Wayne K.J."/>
            <person name="Tettelin H."/>
            <person name="Glass J.I."/>
            <person name="Rusch D."/>
            <person name="Podicherti R."/>
            <person name="Tsui H.-C.T."/>
            <person name="Winkler M.E."/>
        </authorList>
    </citation>
    <scope>NUCLEOTIDE SEQUENCE</scope>
</reference>
<dbReference type="EMBL" id="UINC01020860">
    <property type="protein sequence ID" value="SVA87176.1"/>
    <property type="molecule type" value="Genomic_DNA"/>
</dbReference>
<evidence type="ECO:0000313" key="2">
    <source>
        <dbReference type="EMBL" id="SVA87176.1"/>
    </source>
</evidence>
<dbReference type="AlphaFoldDB" id="A0A381ZD31"/>
<protein>
    <recommendedName>
        <fullName evidence="1">DUF4213 domain-containing protein</fullName>
    </recommendedName>
</protein>
<sequence length="61" mass="6412">MTTLQNTLLNGVPHGIVKRVIVGINWTMVEGKHGCGLAQTPQRNSPGCQPITAAGQLASMD</sequence>
<dbReference type="InterPro" id="IPR025251">
    <property type="entry name" value="DUF4213"/>
</dbReference>
<name>A0A381ZD31_9ZZZZ</name>
<proteinExistence type="predicted"/>
<evidence type="ECO:0000259" key="1">
    <source>
        <dbReference type="Pfam" id="PF13938"/>
    </source>
</evidence>
<dbReference type="SUPFAM" id="SSF159713">
    <property type="entry name" value="Dhaf3308-like"/>
    <property type="match status" value="1"/>
</dbReference>
<feature type="domain" description="DUF4213" evidence="1">
    <location>
        <begin position="7"/>
        <end position="51"/>
    </location>
</feature>
<accession>A0A381ZD31</accession>
<organism evidence="2">
    <name type="scientific">marine metagenome</name>
    <dbReference type="NCBI Taxonomy" id="408172"/>
    <lineage>
        <taxon>unclassified sequences</taxon>
        <taxon>metagenomes</taxon>
        <taxon>ecological metagenomes</taxon>
    </lineage>
</organism>
<dbReference type="Gene3D" id="3.30.390.100">
    <property type="match status" value="1"/>
</dbReference>
<dbReference type="Pfam" id="PF13938">
    <property type="entry name" value="DUF4213"/>
    <property type="match status" value="1"/>
</dbReference>
<gene>
    <name evidence="2" type="ORF">METZ01_LOCUS140030</name>
</gene>